<dbReference type="Pfam" id="PF00119">
    <property type="entry name" value="ATP-synt_A"/>
    <property type="match status" value="1"/>
</dbReference>
<dbReference type="HAMAP" id="MF_01393">
    <property type="entry name" value="ATP_synth_a_bact"/>
    <property type="match status" value="1"/>
</dbReference>
<comment type="similarity">
    <text evidence="2 11 12">Belongs to the ATPase A chain family.</text>
</comment>
<dbReference type="Proteomes" id="UP001589906">
    <property type="component" value="Unassembled WGS sequence"/>
</dbReference>
<dbReference type="CDD" id="cd00310">
    <property type="entry name" value="ATP-synt_Fo_a_6"/>
    <property type="match status" value="1"/>
</dbReference>
<evidence type="ECO:0000256" key="2">
    <source>
        <dbReference type="ARBA" id="ARBA00006810"/>
    </source>
</evidence>
<evidence type="ECO:0000256" key="3">
    <source>
        <dbReference type="ARBA" id="ARBA00022448"/>
    </source>
</evidence>
<feature type="transmembrane region" description="Helical" evidence="11">
    <location>
        <begin position="159"/>
        <end position="181"/>
    </location>
</feature>
<dbReference type="Gene3D" id="1.20.120.220">
    <property type="entry name" value="ATP synthase, F0 complex, subunit A"/>
    <property type="match status" value="1"/>
</dbReference>
<dbReference type="PANTHER" id="PTHR11410:SF0">
    <property type="entry name" value="ATP SYNTHASE SUBUNIT A"/>
    <property type="match status" value="1"/>
</dbReference>
<keyword evidence="11" id="KW-1003">Cell membrane</keyword>
<dbReference type="NCBIfam" id="NF004482">
    <property type="entry name" value="PRK05815.2-4"/>
    <property type="match status" value="1"/>
</dbReference>
<keyword evidence="8 11" id="KW-0406">Ion transport</keyword>
<evidence type="ECO:0000256" key="9">
    <source>
        <dbReference type="ARBA" id="ARBA00023136"/>
    </source>
</evidence>
<evidence type="ECO:0000256" key="11">
    <source>
        <dbReference type="HAMAP-Rule" id="MF_01393"/>
    </source>
</evidence>
<name>A0ABV6R5E0_9CAUL</name>
<feature type="transmembrane region" description="Helical" evidence="11">
    <location>
        <begin position="118"/>
        <end position="138"/>
    </location>
</feature>
<dbReference type="InterPro" id="IPR000568">
    <property type="entry name" value="ATP_synth_F0_asu"/>
</dbReference>
<dbReference type="NCBIfam" id="TIGR01131">
    <property type="entry name" value="ATP_synt_6_or_A"/>
    <property type="match status" value="1"/>
</dbReference>
<keyword evidence="7 11" id="KW-1133">Transmembrane helix</keyword>
<dbReference type="RefSeq" id="WP_376836930.1">
    <property type="nucleotide sequence ID" value="NZ_JBHLSW010000015.1"/>
</dbReference>
<dbReference type="InterPro" id="IPR035908">
    <property type="entry name" value="F0_ATP_A_sf"/>
</dbReference>
<proteinExistence type="inferred from homology"/>
<dbReference type="SUPFAM" id="SSF81336">
    <property type="entry name" value="F1F0 ATP synthase subunit A"/>
    <property type="match status" value="1"/>
</dbReference>
<protein>
    <recommendedName>
        <fullName evidence="11 12">ATP synthase subunit a</fullName>
    </recommendedName>
    <alternativeName>
        <fullName evidence="11">ATP synthase F0 sector subunit a</fullName>
    </alternativeName>
    <alternativeName>
        <fullName evidence="11">F-ATPase subunit 6</fullName>
    </alternativeName>
</protein>
<organism evidence="13 14">
    <name type="scientific">Brevundimonas balnearis</name>
    <dbReference type="NCBI Taxonomy" id="1572858"/>
    <lineage>
        <taxon>Bacteria</taxon>
        <taxon>Pseudomonadati</taxon>
        <taxon>Pseudomonadota</taxon>
        <taxon>Alphaproteobacteria</taxon>
        <taxon>Caulobacterales</taxon>
        <taxon>Caulobacteraceae</taxon>
        <taxon>Brevundimonas</taxon>
    </lineage>
</organism>
<keyword evidence="6 11" id="KW-0375">Hydrogen ion transport</keyword>
<dbReference type="InterPro" id="IPR045083">
    <property type="entry name" value="ATP_synth_F0_asu_bact/mt"/>
</dbReference>
<reference evidence="13 14" key="1">
    <citation type="submission" date="2024-09" db="EMBL/GenBank/DDBJ databases">
        <authorList>
            <person name="Sun Q."/>
            <person name="Mori K."/>
        </authorList>
    </citation>
    <scope>NUCLEOTIDE SEQUENCE [LARGE SCALE GENOMIC DNA]</scope>
    <source>
        <strain evidence="13 14">NCAIM B.02621</strain>
    </source>
</reference>
<keyword evidence="5 11" id="KW-0812">Transmembrane</keyword>
<keyword evidence="14" id="KW-1185">Reference proteome</keyword>
<keyword evidence="4 11" id="KW-0138">CF(0)</keyword>
<evidence type="ECO:0000256" key="10">
    <source>
        <dbReference type="ARBA" id="ARBA00023310"/>
    </source>
</evidence>
<comment type="function">
    <text evidence="11 12">Key component of the proton channel; it plays a direct role in the translocation of protons across the membrane.</text>
</comment>
<evidence type="ECO:0000256" key="7">
    <source>
        <dbReference type="ARBA" id="ARBA00022989"/>
    </source>
</evidence>
<evidence type="ECO:0000256" key="4">
    <source>
        <dbReference type="ARBA" id="ARBA00022547"/>
    </source>
</evidence>
<evidence type="ECO:0000256" key="1">
    <source>
        <dbReference type="ARBA" id="ARBA00004141"/>
    </source>
</evidence>
<feature type="transmembrane region" description="Helical" evidence="11">
    <location>
        <begin position="223"/>
        <end position="252"/>
    </location>
</feature>
<comment type="caution">
    <text evidence="13">The sequence shown here is derived from an EMBL/GenBank/DDBJ whole genome shotgun (WGS) entry which is preliminary data.</text>
</comment>
<keyword evidence="3 11" id="KW-0813">Transport</keyword>
<keyword evidence="9 11" id="KW-0472">Membrane</keyword>
<keyword evidence="10 11" id="KW-0066">ATP synthesis</keyword>
<feature type="transmembrane region" description="Helical" evidence="11">
    <location>
        <begin position="34"/>
        <end position="52"/>
    </location>
</feature>
<feature type="transmembrane region" description="Helical" evidence="11">
    <location>
        <begin position="89"/>
        <end position="112"/>
    </location>
</feature>
<dbReference type="PANTHER" id="PTHR11410">
    <property type="entry name" value="ATP SYNTHASE SUBUNIT A"/>
    <property type="match status" value="1"/>
</dbReference>
<gene>
    <name evidence="11" type="primary">atpB</name>
    <name evidence="13" type="ORF">ACFFGE_13300</name>
</gene>
<comment type="subcellular location">
    <subcellularLocation>
        <location evidence="11 12">Cell membrane</location>
        <topology evidence="11 12">Multi-pass membrane protein</topology>
    </subcellularLocation>
    <subcellularLocation>
        <location evidence="1">Membrane</location>
        <topology evidence="1">Multi-pass membrane protein</topology>
    </subcellularLocation>
</comment>
<evidence type="ECO:0000256" key="6">
    <source>
        <dbReference type="ARBA" id="ARBA00022781"/>
    </source>
</evidence>
<evidence type="ECO:0000313" key="14">
    <source>
        <dbReference type="Proteomes" id="UP001589906"/>
    </source>
</evidence>
<feature type="transmembrane region" description="Helical" evidence="11">
    <location>
        <begin position="193"/>
        <end position="216"/>
    </location>
</feature>
<sequence>MADPIEQFKVKTLVDLPDVTVPGLGVVDLAFTNSHLAMTVAFLLMVGFMHAVTSRAQVVPGRLQAAGEQMFGLIDNVTESIIGHDGRKYFPFVFSLFLLILGMNLLGMFLFFTATSQLAITAALGAMTILLVIAVGAIKNGFGFFKLFWPTSAPLVLRPVVGLIEFLSFLLRPVTLALRLFGNMLGGHVALKIFAGFVVTLGAAAFAGEGLGLFALPIAALSLGMVVALTALEFLVAFLQAFVFAVLASIYLNDVVNLGHGH</sequence>
<evidence type="ECO:0000256" key="5">
    <source>
        <dbReference type="ARBA" id="ARBA00022692"/>
    </source>
</evidence>
<dbReference type="EMBL" id="JBHLSW010000015">
    <property type="protein sequence ID" value="MFC0634851.1"/>
    <property type="molecule type" value="Genomic_DNA"/>
</dbReference>
<evidence type="ECO:0000313" key="13">
    <source>
        <dbReference type="EMBL" id="MFC0634851.1"/>
    </source>
</evidence>
<dbReference type="PRINTS" id="PR00123">
    <property type="entry name" value="ATPASEA"/>
</dbReference>
<dbReference type="InterPro" id="IPR023011">
    <property type="entry name" value="ATP_synth_F0_asu_AS"/>
</dbReference>
<evidence type="ECO:0000256" key="12">
    <source>
        <dbReference type="RuleBase" id="RU000483"/>
    </source>
</evidence>
<dbReference type="PROSITE" id="PS00449">
    <property type="entry name" value="ATPASE_A"/>
    <property type="match status" value="1"/>
</dbReference>
<accession>A0ABV6R5E0</accession>
<evidence type="ECO:0000256" key="8">
    <source>
        <dbReference type="ARBA" id="ARBA00023065"/>
    </source>
</evidence>